<evidence type="ECO:0000256" key="4">
    <source>
        <dbReference type="ARBA" id="ARBA00022692"/>
    </source>
</evidence>
<keyword evidence="5" id="KW-0479">Metal-binding</keyword>
<dbReference type="OrthoDB" id="8062037at2759"/>
<dbReference type="Proteomes" id="UP000504607">
    <property type="component" value="Chromosome 8"/>
</dbReference>
<dbReference type="GO" id="GO:0016740">
    <property type="term" value="F:transferase activity"/>
    <property type="evidence" value="ECO:0007669"/>
    <property type="project" value="UniProtKB-KW"/>
</dbReference>
<evidence type="ECO:0000256" key="5">
    <source>
        <dbReference type="ARBA" id="ARBA00022723"/>
    </source>
</evidence>
<dbReference type="CDD" id="cd16461">
    <property type="entry name" value="RING-H2_EL5-like"/>
    <property type="match status" value="1"/>
</dbReference>
<evidence type="ECO:0000256" key="1">
    <source>
        <dbReference type="ARBA" id="ARBA00004167"/>
    </source>
</evidence>
<proteinExistence type="inferred from homology"/>
<comment type="subcellular location">
    <subcellularLocation>
        <location evidence="1">Membrane</location>
        <topology evidence="1">Single-pass membrane protein</topology>
    </subcellularLocation>
</comment>
<evidence type="ECO:0000256" key="8">
    <source>
        <dbReference type="ARBA" id="ARBA00022833"/>
    </source>
</evidence>
<evidence type="ECO:0000256" key="13">
    <source>
        <dbReference type="SAM" id="Phobius"/>
    </source>
</evidence>
<dbReference type="Gene3D" id="3.30.40.10">
    <property type="entry name" value="Zinc/RING finger domain, C3HC4 (zinc finger)"/>
    <property type="match status" value="1"/>
</dbReference>
<reference evidence="16" key="1">
    <citation type="submission" date="2025-08" db="UniProtKB">
        <authorList>
            <consortium name="RefSeq"/>
        </authorList>
    </citation>
    <scope>IDENTIFICATION</scope>
</reference>
<dbReference type="KEGG" id="egu:105050929"/>
<gene>
    <name evidence="16" type="primary">LOC105050929</name>
</gene>
<sequence>MTNRLLGIATQVMLMAIIISFTLFFVGLGVLVVLHVRTVGRAFQRRFLTISREERCGASNIGLSPDELEKLPCYDFDTAGEQGSSGSVDCAVCLESFQVGDRCRLLPLCKHSFHAECVDSWLRTTPICPICRTVVDRRKGGSDFKDQQDRFASGVVMGFPVSADPSRF</sequence>
<accession>A0A8N4IFI1</accession>
<dbReference type="SMART" id="SM00184">
    <property type="entry name" value="RING"/>
    <property type="match status" value="1"/>
</dbReference>
<dbReference type="GO" id="GO:0008270">
    <property type="term" value="F:zinc ion binding"/>
    <property type="evidence" value="ECO:0007669"/>
    <property type="project" value="UniProtKB-KW"/>
</dbReference>
<feature type="domain" description="RING-type" evidence="14">
    <location>
        <begin position="90"/>
        <end position="132"/>
    </location>
</feature>
<evidence type="ECO:0000256" key="9">
    <source>
        <dbReference type="ARBA" id="ARBA00022989"/>
    </source>
</evidence>
<dbReference type="RefSeq" id="XP_029122219.1">
    <property type="nucleotide sequence ID" value="XM_029266386.1"/>
</dbReference>
<evidence type="ECO:0000313" key="15">
    <source>
        <dbReference type="Proteomes" id="UP000504607"/>
    </source>
</evidence>
<dbReference type="AlphaFoldDB" id="A0A8N4IFI1"/>
<keyword evidence="7" id="KW-0833">Ubl conjugation pathway</keyword>
<dbReference type="PROSITE" id="PS50089">
    <property type="entry name" value="ZF_RING_2"/>
    <property type="match status" value="1"/>
</dbReference>
<evidence type="ECO:0000256" key="11">
    <source>
        <dbReference type="ARBA" id="ARBA00024209"/>
    </source>
</evidence>
<keyword evidence="9 13" id="KW-1133">Transmembrane helix</keyword>
<keyword evidence="4 13" id="KW-0812">Transmembrane</keyword>
<evidence type="ECO:0000313" key="16">
    <source>
        <dbReference type="RefSeq" id="XP_029122219.1"/>
    </source>
</evidence>
<evidence type="ECO:0000256" key="12">
    <source>
        <dbReference type="PROSITE-ProRule" id="PRU00175"/>
    </source>
</evidence>
<keyword evidence="8" id="KW-0862">Zinc</keyword>
<keyword evidence="6 12" id="KW-0863">Zinc-finger</keyword>
<dbReference type="InterPro" id="IPR001841">
    <property type="entry name" value="Znf_RING"/>
</dbReference>
<evidence type="ECO:0000256" key="3">
    <source>
        <dbReference type="ARBA" id="ARBA00022679"/>
    </source>
</evidence>
<name>A0A8N4IFI1_ELAGV</name>
<comment type="pathway">
    <text evidence="2">Protein modification; protein ubiquitination.</text>
</comment>
<evidence type="ECO:0000256" key="7">
    <source>
        <dbReference type="ARBA" id="ARBA00022786"/>
    </source>
</evidence>
<keyword evidence="3" id="KW-0808">Transferase</keyword>
<keyword evidence="15" id="KW-1185">Reference proteome</keyword>
<dbReference type="SUPFAM" id="SSF57850">
    <property type="entry name" value="RING/U-box"/>
    <property type="match status" value="1"/>
</dbReference>
<organism evidence="15 16">
    <name type="scientific">Elaeis guineensis var. tenera</name>
    <name type="common">Oil palm</name>
    <dbReference type="NCBI Taxonomy" id="51953"/>
    <lineage>
        <taxon>Eukaryota</taxon>
        <taxon>Viridiplantae</taxon>
        <taxon>Streptophyta</taxon>
        <taxon>Embryophyta</taxon>
        <taxon>Tracheophyta</taxon>
        <taxon>Spermatophyta</taxon>
        <taxon>Magnoliopsida</taxon>
        <taxon>Liliopsida</taxon>
        <taxon>Arecaceae</taxon>
        <taxon>Arecoideae</taxon>
        <taxon>Cocoseae</taxon>
        <taxon>Elaeidinae</taxon>
        <taxon>Elaeis</taxon>
    </lineage>
</organism>
<feature type="transmembrane region" description="Helical" evidence="13">
    <location>
        <begin position="12"/>
        <end position="36"/>
    </location>
</feature>
<comment type="similarity">
    <text evidence="11">Belongs to the RING-type zinc finger family. ATL subfamily.</text>
</comment>
<evidence type="ECO:0000256" key="10">
    <source>
        <dbReference type="ARBA" id="ARBA00023136"/>
    </source>
</evidence>
<dbReference type="Pfam" id="PF13639">
    <property type="entry name" value="zf-RING_2"/>
    <property type="match status" value="1"/>
</dbReference>
<dbReference type="PANTHER" id="PTHR45768">
    <property type="entry name" value="E3 UBIQUITIN-PROTEIN LIGASE RNF13-LIKE"/>
    <property type="match status" value="1"/>
</dbReference>
<evidence type="ECO:0000256" key="2">
    <source>
        <dbReference type="ARBA" id="ARBA00004906"/>
    </source>
</evidence>
<protein>
    <submittedName>
        <fullName evidence="16">E3 ubiquitin-protein ligase ATL4</fullName>
    </submittedName>
</protein>
<dbReference type="InterPro" id="IPR013083">
    <property type="entry name" value="Znf_RING/FYVE/PHD"/>
</dbReference>
<evidence type="ECO:0000256" key="6">
    <source>
        <dbReference type="ARBA" id="ARBA00022771"/>
    </source>
</evidence>
<evidence type="ECO:0000259" key="14">
    <source>
        <dbReference type="PROSITE" id="PS50089"/>
    </source>
</evidence>
<dbReference type="GO" id="GO:0016020">
    <property type="term" value="C:membrane"/>
    <property type="evidence" value="ECO:0007669"/>
    <property type="project" value="UniProtKB-SubCell"/>
</dbReference>
<dbReference type="PANTHER" id="PTHR45768:SF61">
    <property type="entry name" value="RING-H2 FINGER PROTEIN ATL18"/>
    <property type="match status" value="1"/>
</dbReference>
<keyword evidence="10 13" id="KW-0472">Membrane</keyword>